<evidence type="ECO:0000256" key="4">
    <source>
        <dbReference type="ARBA" id="ARBA00047960"/>
    </source>
</evidence>
<evidence type="ECO:0000256" key="5">
    <source>
        <dbReference type="ARBA" id="ARBA00073833"/>
    </source>
</evidence>
<reference evidence="8" key="2">
    <citation type="submission" date="2025-08" db="UniProtKB">
        <authorList>
            <consortium name="EnsemblFungi"/>
        </authorList>
    </citation>
    <scope>IDENTIFICATION</scope>
    <source>
        <strain evidence="8">4287 / CBS 123668 / FGSC 9935 / NRRL 34936</strain>
    </source>
</reference>
<accession>A0A0D2YKH1</accession>
<dbReference type="EC" id="2.5.1.18" evidence="2"/>
<dbReference type="Pfam" id="PF01323">
    <property type="entry name" value="DSBA"/>
    <property type="match status" value="1"/>
</dbReference>
<protein>
    <recommendedName>
        <fullName evidence="5">Glutathione S-transferase kappa 1</fullName>
        <ecNumber evidence="2">2.5.1.18</ecNumber>
    </recommendedName>
    <alternativeName>
        <fullName evidence="6">GST class-kappa</fullName>
    </alternativeName>
</protein>
<dbReference type="InterPro" id="IPR051924">
    <property type="entry name" value="GST_Kappa/NadH"/>
</dbReference>
<dbReference type="PANTHER" id="PTHR42943">
    <property type="entry name" value="GLUTATHIONE S-TRANSFERASE KAPPA"/>
    <property type="match status" value="1"/>
</dbReference>
<dbReference type="GO" id="GO:0005777">
    <property type="term" value="C:peroxisome"/>
    <property type="evidence" value="ECO:0007669"/>
    <property type="project" value="TreeGrafter"/>
</dbReference>
<dbReference type="GO" id="GO:0004364">
    <property type="term" value="F:glutathione transferase activity"/>
    <property type="evidence" value="ECO:0007669"/>
    <property type="project" value="UniProtKB-EC"/>
</dbReference>
<evidence type="ECO:0000259" key="7">
    <source>
        <dbReference type="Pfam" id="PF01323"/>
    </source>
</evidence>
<dbReference type="InterPro" id="IPR036249">
    <property type="entry name" value="Thioredoxin-like_sf"/>
</dbReference>
<dbReference type="SUPFAM" id="SSF52833">
    <property type="entry name" value="Thioredoxin-like"/>
    <property type="match status" value="1"/>
</dbReference>
<comment type="catalytic activity">
    <reaction evidence="4">
        <text>RX + glutathione = an S-substituted glutathione + a halide anion + H(+)</text>
        <dbReference type="Rhea" id="RHEA:16437"/>
        <dbReference type="ChEBI" id="CHEBI:15378"/>
        <dbReference type="ChEBI" id="CHEBI:16042"/>
        <dbReference type="ChEBI" id="CHEBI:17792"/>
        <dbReference type="ChEBI" id="CHEBI:57925"/>
        <dbReference type="ChEBI" id="CHEBI:90779"/>
        <dbReference type="EC" id="2.5.1.18"/>
    </reaction>
</comment>
<proteinExistence type="inferred from homology"/>
<dbReference type="GO" id="GO:0005739">
    <property type="term" value="C:mitochondrion"/>
    <property type="evidence" value="ECO:0007669"/>
    <property type="project" value="TreeGrafter"/>
</dbReference>
<organism evidence="8 9">
    <name type="scientific">Fusarium oxysporum (strain Fo5176)</name>
    <name type="common">Fusarium vascular wilt</name>
    <dbReference type="NCBI Taxonomy" id="660025"/>
    <lineage>
        <taxon>Eukaryota</taxon>
        <taxon>Fungi</taxon>
        <taxon>Dikarya</taxon>
        <taxon>Ascomycota</taxon>
        <taxon>Pezizomycotina</taxon>
        <taxon>Sordariomycetes</taxon>
        <taxon>Hypocreomycetidae</taxon>
        <taxon>Hypocreales</taxon>
        <taxon>Nectriaceae</taxon>
        <taxon>Fusarium</taxon>
        <taxon>Fusarium oxysporum species complex</taxon>
    </lineage>
</organism>
<dbReference type="Proteomes" id="UP000002489">
    <property type="component" value="Unassembled WGS sequence"/>
</dbReference>
<dbReference type="EnsemblFungi" id="FOXG_17209T0">
    <property type="protein sequence ID" value="FOXG_17209P0"/>
    <property type="gene ID" value="FOXG_17209"/>
</dbReference>
<sequence length="244" mass="28022">MPSHDKKIEAYIDCGKLSTSTLIITSRAYAIPVSPYSFYSFSYLRENRRALETQGVEVEFIPVFLGGINVGSGNKPPWTLPAKASYSIYDGRRAQKYFGHKFETPDFFPILSLLPQRCLTYVKMKRPEKLEDLFQSCFESLWLEHLDLAKQEHMRTGLLKTFNKQEAEEILNAAQTSEIKLALNDVTKHAVEDLGAFGCPWFWVHDGKGNAEPFFGSDRFHYMWDYLDIPHRDLELRGPVSGKL</sequence>
<evidence type="ECO:0000313" key="8">
    <source>
        <dbReference type="EnsemblFungi" id="FOXG_17209P0"/>
    </source>
</evidence>
<evidence type="ECO:0000313" key="9">
    <source>
        <dbReference type="Proteomes" id="UP000002489"/>
    </source>
</evidence>
<reference evidence="9" key="1">
    <citation type="journal article" date="2012" name="Mol. Plant Microbe Interact.">
        <title>A highly conserved effector in Fusarium oxysporum is required for full virulence on Arabidopsis.</title>
        <authorList>
            <person name="Thatcher L.F."/>
            <person name="Gardiner D.M."/>
            <person name="Kazan K."/>
            <person name="Manners J."/>
        </authorList>
    </citation>
    <scope>NUCLEOTIDE SEQUENCE [LARGE SCALE GENOMIC DNA]</scope>
    <source>
        <strain evidence="9">Fo5176</strain>
    </source>
</reference>
<dbReference type="GO" id="GO:0004602">
    <property type="term" value="F:glutathione peroxidase activity"/>
    <property type="evidence" value="ECO:0007669"/>
    <property type="project" value="TreeGrafter"/>
</dbReference>
<evidence type="ECO:0000256" key="2">
    <source>
        <dbReference type="ARBA" id="ARBA00012452"/>
    </source>
</evidence>
<feature type="domain" description="DSBA-like thioredoxin" evidence="7">
    <location>
        <begin position="33"/>
        <end position="227"/>
    </location>
</feature>
<dbReference type="Gene3D" id="3.40.30.10">
    <property type="entry name" value="Glutaredoxin"/>
    <property type="match status" value="1"/>
</dbReference>
<evidence type="ECO:0000256" key="6">
    <source>
        <dbReference type="ARBA" id="ARBA00083519"/>
    </source>
</evidence>
<dbReference type="PANTHER" id="PTHR42943:SF13">
    <property type="entry name" value="GLUTATHIONE S-TRANSFERASE KAPPA-RELATED"/>
    <property type="match status" value="1"/>
</dbReference>
<keyword evidence="3" id="KW-0808">Transferase</keyword>
<evidence type="ECO:0000256" key="3">
    <source>
        <dbReference type="ARBA" id="ARBA00022679"/>
    </source>
</evidence>
<dbReference type="FunFam" id="3.40.30.10:FF:000096">
    <property type="entry name" value="Glutathione S-transferase kappa"/>
    <property type="match status" value="1"/>
</dbReference>
<comment type="similarity">
    <text evidence="1">Belongs to the GST superfamily. Kappa family.</text>
</comment>
<dbReference type="GO" id="GO:0006749">
    <property type="term" value="P:glutathione metabolic process"/>
    <property type="evidence" value="ECO:0007669"/>
    <property type="project" value="TreeGrafter"/>
</dbReference>
<evidence type="ECO:0000256" key="1">
    <source>
        <dbReference type="ARBA" id="ARBA00006494"/>
    </source>
</evidence>
<name>A0A0D2YKH1_FUSOF</name>
<dbReference type="AlphaFoldDB" id="A0A0D2YKH1"/>
<dbReference type="InterPro" id="IPR001853">
    <property type="entry name" value="DSBA-like_thioredoxin_dom"/>
</dbReference>